<name>A0A2M7G9C2_9BACT</name>
<evidence type="ECO:0000313" key="4">
    <source>
        <dbReference type="Proteomes" id="UP000231019"/>
    </source>
</evidence>
<evidence type="ECO:0000256" key="1">
    <source>
        <dbReference type="ARBA" id="ARBA00023286"/>
    </source>
</evidence>
<reference evidence="3 4" key="1">
    <citation type="submission" date="2017-09" db="EMBL/GenBank/DDBJ databases">
        <title>Depth-based differentiation of microbial function through sediment-hosted aquifers and enrichment of novel symbionts in the deep terrestrial subsurface.</title>
        <authorList>
            <person name="Probst A.J."/>
            <person name="Ladd B."/>
            <person name="Jarett J.K."/>
            <person name="Geller-Mcgrath D.E."/>
            <person name="Sieber C.M."/>
            <person name="Emerson J.B."/>
            <person name="Anantharaman K."/>
            <person name="Thomas B.C."/>
            <person name="Malmstrom R."/>
            <person name="Stieglmeier M."/>
            <person name="Klingl A."/>
            <person name="Woyke T."/>
            <person name="Ryan C.M."/>
            <person name="Banfield J.F."/>
        </authorList>
    </citation>
    <scope>NUCLEOTIDE SEQUENCE [LARGE SCALE GENOMIC DNA]</scope>
    <source>
        <strain evidence="3">CG17_big_fil_post_rev_8_21_14_2_50_48_46</strain>
    </source>
</reference>
<proteinExistence type="predicted"/>
<dbReference type="Gene3D" id="2.60.120.10">
    <property type="entry name" value="Jelly Rolls"/>
    <property type="match status" value="1"/>
</dbReference>
<feature type="domain" description="Cyclic nucleotide-binding" evidence="2">
    <location>
        <begin position="391"/>
        <end position="500"/>
    </location>
</feature>
<dbReference type="InterPro" id="IPR037052">
    <property type="entry name" value="CheA-like_P2_sf"/>
</dbReference>
<dbReference type="PANTHER" id="PTHR45638:SF11">
    <property type="entry name" value="CYCLIC NUCLEOTIDE-GATED CATION CHANNEL SUBUNIT A"/>
    <property type="match status" value="1"/>
</dbReference>
<dbReference type="SUPFAM" id="SSF51206">
    <property type="entry name" value="cAMP-binding domain-like"/>
    <property type="match status" value="1"/>
</dbReference>
<dbReference type="GO" id="GO:0005221">
    <property type="term" value="F:intracellularly cyclic nucleotide-activated monoatomic cation channel activity"/>
    <property type="evidence" value="ECO:0007669"/>
    <property type="project" value="InterPro"/>
</dbReference>
<dbReference type="InterPro" id="IPR000595">
    <property type="entry name" value="cNMP-bd_dom"/>
</dbReference>
<evidence type="ECO:0000259" key="2">
    <source>
        <dbReference type="PROSITE" id="PS50042"/>
    </source>
</evidence>
<sequence>SLQTVVLRDSVLTMQELVQHSLRKPFETPPTHCPACRTPLLGIWDCPSCGLELLSPERAMKRSMGSVLAQTWLPPGYFVIPDVNEGRLLLINTQRFNYVTWQMNFKVLPGTKQPWDMLWLENFHVLVTDRMSNRVFECDAGGREVWHLEIEKHPELRLLEPVKATRYQRDGGTHRTLIVDRGHHRILEVSPDQKITWEWGHRSRRGSSDVLLDLPSDVQYTHELSYLITDTGNDRVLEIREGRVFRRFGDYLELKRPVAAQRLLNGETLIADAGHYRLLIVGSDGLPEQEVVYYRPGLDERFRMDEPLHMVRRENQNVVLIDRNRVMEINVLEKKIVWFSFLHELHMEILPAELPEEFPHRMDTSKGFEQFKEPTPPSVITLQAMLKQIPLFAGAPWHFFEKLEKILHLHTYRKGERVLEKGKIGRSMFFLLSGSIEILNEGDGEAGMILHAGDSFGYMGIIFSEPRKSTLRVCENASIYELEKRELDRLLEHYPEIDQRRQGIAQERMVVSKLKQTPSSAGAALRLQSLIAQHKARAQQHLHSSTPARAVQVNSATKTLQPLQYNEIERRLLAQGASEGLNCLELHLCLSRSTRMKAARVSLIAHVLDKLGTLIKTYPSPEEILEEKLGTDVVFTLLTEHPPELVMEDLNAIVEVDGVTVLPIQTEN</sequence>
<dbReference type="EMBL" id="PFFQ01000012">
    <property type="protein sequence ID" value="PIW18454.1"/>
    <property type="molecule type" value="Genomic_DNA"/>
</dbReference>
<dbReference type="PROSITE" id="PS50042">
    <property type="entry name" value="CNMP_BINDING_3"/>
    <property type="match status" value="1"/>
</dbReference>
<dbReference type="AlphaFoldDB" id="A0A2M7G9C2"/>
<dbReference type="PANTHER" id="PTHR45638">
    <property type="entry name" value="CYCLIC NUCLEOTIDE-GATED CATION CHANNEL SUBUNIT A"/>
    <property type="match status" value="1"/>
</dbReference>
<gene>
    <name evidence="3" type="ORF">COW36_03960</name>
</gene>
<dbReference type="Proteomes" id="UP000231019">
    <property type="component" value="Unassembled WGS sequence"/>
</dbReference>
<dbReference type="InterPro" id="IPR018490">
    <property type="entry name" value="cNMP-bd_dom_sf"/>
</dbReference>
<keyword evidence="1" id="KW-0406">Ion transport</keyword>
<dbReference type="InterPro" id="IPR035891">
    <property type="entry name" value="CheY-binding_CheA"/>
</dbReference>
<dbReference type="GO" id="GO:0000155">
    <property type="term" value="F:phosphorelay sensor kinase activity"/>
    <property type="evidence" value="ECO:0007669"/>
    <property type="project" value="InterPro"/>
</dbReference>
<accession>A0A2M7G9C2</accession>
<dbReference type="SUPFAM" id="SSF55052">
    <property type="entry name" value="CheY-binding domain of CheA"/>
    <property type="match status" value="1"/>
</dbReference>
<keyword evidence="1" id="KW-0813">Transport</keyword>
<dbReference type="InterPro" id="IPR011042">
    <property type="entry name" value="6-blade_b-propeller_TolB-like"/>
</dbReference>
<protein>
    <recommendedName>
        <fullName evidence="2">Cyclic nucleotide-binding domain-containing protein</fullName>
    </recommendedName>
</protein>
<keyword evidence="1" id="KW-1071">Ligand-gated ion channel</keyword>
<dbReference type="Pfam" id="PF00027">
    <property type="entry name" value="cNMP_binding"/>
    <property type="match status" value="1"/>
</dbReference>
<dbReference type="Gene3D" id="2.120.10.30">
    <property type="entry name" value="TolB, C-terminal domain"/>
    <property type="match status" value="1"/>
</dbReference>
<dbReference type="Gene3D" id="3.30.70.1110">
    <property type="entry name" value="Histidine kinase CheA-like, P2 response regulator-binding domain"/>
    <property type="match status" value="1"/>
</dbReference>
<dbReference type="GO" id="GO:0044877">
    <property type="term" value="F:protein-containing complex binding"/>
    <property type="evidence" value="ECO:0007669"/>
    <property type="project" value="TreeGrafter"/>
</dbReference>
<dbReference type="CDD" id="cd00038">
    <property type="entry name" value="CAP_ED"/>
    <property type="match status" value="1"/>
</dbReference>
<dbReference type="InterPro" id="IPR014710">
    <property type="entry name" value="RmlC-like_jellyroll"/>
</dbReference>
<organism evidence="3 4">
    <name type="scientific">bacterium (Candidatus Blackallbacteria) CG17_big_fil_post_rev_8_21_14_2_50_48_46</name>
    <dbReference type="NCBI Taxonomy" id="2014261"/>
    <lineage>
        <taxon>Bacteria</taxon>
        <taxon>Candidatus Blackallbacteria</taxon>
    </lineage>
</organism>
<dbReference type="InterPro" id="IPR010808">
    <property type="entry name" value="CheA_P2-bd"/>
</dbReference>
<dbReference type="Pfam" id="PF07194">
    <property type="entry name" value="P2"/>
    <property type="match status" value="1"/>
</dbReference>
<evidence type="ECO:0000313" key="3">
    <source>
        <dbReference type="EMBL" id="PIW18454.1"/>
    </source>
</evidence>
<comment type="caution">
    <text evidence="3">The sequence shown here is derived from an EMBL/GenBank/DDBJ whole genome shotgun (WGS) entry which is preliminary data.</text>
</comment>
<feature type="non-terminal residue" evidence="3">
    <location>
        <position position="1"/>
    </location>
</feature>
<dbReference type="SUPFAM" id="SSF101898">
    <property type="entry name" value="NHL repeat"/>
    <property type="match status" value="1"/>
</dbReference>
<dbReference type="InterPro" id="IPR050866">
    <property type="entry name" value="CNG_cation_channel"/>
</dbReference>
<keyword evidence="1" id="KW-0407">Ion channel</keyword>
<dbReference type="SMART" id="SM00100">
    <property type="entry name" value="cNMP"/>
    <property type="match status" value="1"/>
</dbReference>